<feature type="transmembrane region" description="Helical" evidence="1">
    <location>
        <begin position="311"/>
        <end position="334"/>
    </location>
</feature>
<feature type="transmembrane region" description="Helical" evidence="1">
    <location>
        <begin position="223"/>
        <end position="241"/>
    </location>
</feature>
<dbReference type="EMBL" id="JBHLXH010000001">
    <property type="protein sequence ID" value="MFC0223557.1"/>
    <property type="molecule type" value="Genomic_DNA"/>
</dbReference>
<feature type="transmembrane region" description="Helical" evidence="1">
    <location>
        <begin position="253"/>
        <end position="271"/>
    </location>
</feature>
<feature type="transmembrane region" description="Helical" evidence="1">
    <location>
        <begin position="341"/>
        <end position="361"/>
    </location>
</feature>
<protein>
    <submittedName>
        <fullName evidence="3">DUF2157 domain-containing protein</fullName>
    </submittedName>
</protein>
<proteinExistence type="predicted"/>
<feature type="transmembrane region" description="Helical" evidence="1">
    <location>
        <begin position="278"/>
        <end position="299"/>
    </location>
</feature>
<dbReference type="RefSeq" id="WP_378519298.1">
    <property type="nucleotide sequence ID" value="NZ_CBCSDI010000004.1"/>
</dbReference>
<feature type="transmembrane region" description="Helical" evidence="1">
    <location>
        <begin position="367"/>
        <end position="384"/>
    </location>
</feature>
<feature type="transmembrane region" description="Helical" evidence="1">
    <location>
        <begin position="56"/>
        <end position="78"/>
    </location>
</feature>
<feature type="transmembrane region" description="Helical" evidence="1">
    <location>
        <begin position="192"/>
        <end position="211"/>
    </location>
</feature>
<sequence>MDTSLDPAPDTDRPVPPRQLAWLRGELADWTAEGLVSDEQAARISTRYRDEAHRTLAGRMLLLLGGGFIGVGILWLVAANLDQLSPGARFGAVAVLWLGLLVGSEVRAARGSSRALVGALRLLAALAFGALLLQAAQSLQVPAFEPRLLGLWSVGALLHGYLARAHLPFAVGVATGVAWWFAQPLWEQPSGLAVVVLLGAGAVLAASLAVLHTGRLGTFARTWRTVGVGMALAAVFLAAVPDLGSNDLVWNPWLVVALGAAAAGLVGALAVHRAARPVLEPVGAVGVLAVAAGLALWHTGSDTASVDTADWLHAAVSVAVYVVLAVALVVLGTVRDHAPTTWMAMGGLVVFTTFQAFAVFAPIVTGAWLFVVLGSVFLGTGFLFDRARREVAQALDTDSDTDARGATR</sequence>
<evidence type="ECO:0000259" key="2">
    <source>
        <dbReference type="Pfam" id="PF09925"/>
    </source>
</evidence>
<feature type="transmembrane region" description="Helical" evidence="1">
    <location>
        <begin position="115"/>
        <end position="137"/>
    </location>
</feature>
<evidence type="ECO:0000313" key="3">
    <source>
        <dbReference type="EMBL" id="MFC0223557.1"/>
    </source>
</evidence>
<keyword evidence="1" id="KW-1133">Transmembrane helix</keyword>
<evidence type="ECO:0000256" key="1">
    <source>
        <dbReference type="SAM" id="Phobius"/>
    </source>
</evidence>
<dbReference type="Pfam" id="PF09925">
    <property type="entry name" value="DUF2157"/>
    <property type="match status" value="1"/>
</dbReference>
<accession>A0ABV6E3J4</accession>
<evidence type="ECO:0000313" key="4">
    <source>
        <dbReference type="Proteomes" id="UP001589698"/>
    </source>
</evidence>
<dbReference type="Proteomes" id="UP001589698">
    <property type="component" value="Unassembled WGS sequence"/>
</dbReference>
<organism evidence="3 4">
    <name type="scientific">Nocardioides zeicaulis</name>
    <dbReference type="NCBI Taxonomy" id="1776857"/>
    <lineage>
        <taxon>Bacteria</taxon>
        <taxon>Bacillati</taxon>
        <taxon>Actinomycetota</taxon>
        <taxon>Actinomycetes</taxon>
        <taxon>Propionibacteriales</taxon>
        <taxon>Nocardioidaceae</taxon>
        <taxon>Nocardioides</taxon>
    </lineage>
</organism>
<gene>
    <name evidence="3" type="ORF">ACFFJG_13805</name>
</gene>
<feature type="domain" description="DUF2157" evidence="2">
    <location>
        <begin position="29"/>
        <end position="166"/>
    </location>
</feature>
<keyword evidence="1" id="KW-0472">Membrane</keyword>
<keyword evidence="1" id="KW-0812">Transmembrane</keyword>
<feature type="transmembrane region" description="Helical" evidence="1">
    <location>
        <begin position="84"/>
        <end position="103"/>
    </location>
</feature>
<name>A0ABV6E3J4_9ACTN</name>
<reference evidence="3 4" key="1">
    <citation type="submission" date="2024-09" db="EMBL/GenBank/DDBJ databases">
        <authorList>
            <person name="Sun Q."/>
            <person name="Mori K."/>
        </authorList>
    </citation>
    <scope>NUCLEOTIDE SEQUENCE [LARGE SCALE GENOMIC DNA]</scope>
    <source>
        <strain evidence="3 4">CCM 8654</strain>
    </source>
</reference>
<dbReference type="InterPro" id="IPR018677">
    <property type="entry name" value="DUF2157"/>
</dbReference>
<comment type="caution">
    <text evidence="3">The sequence shown here is derived from an EMBL/GenBank/DDBJ whole genome shotgun (WGS) entry which is preliminary data.</text>
</comment>
<keyword evidence="4" id="KW-1185">Reference proteome</keyword>